<evidence type="ECO:0000259" key="8">
    <source>
        <dbReference type="PROSITE" id="PS51202"/>
    </source>
</evidence>
<feature type="transmembrane region" description="Helical" evidence="7">
    <location>
        <begin position="7"/>
        <end position="25"/>
    </location>
</feature>
<evidence type="ECO:0000256" key="3">
    <source>
        <dbReference type="ARBA" id="ARBA00022692"/>
    </source>
</evidence>
<dbReference type="EMBL" id="FOZW01000021">
    <property type="protein sequence ID" value="SFT25284.1"/>
    <property type="molecule type" value="Genomic_DNA"/>
</dbReference>
<feature type="transmembrane region" description="Helical" evidence="7">
    <location>
        <begin position="142"/>
        <end position="166"/>
    </location>
</feature>
<feature type="transmembrane region" description="Helical" evidence="7">
    <location>
        <begin position="186"/>
        <end position="206"/>
    </location>
</feature>
<dbReference type="SUPFAM" id="SSF116726">
    <property type="entry name" value="TrkA C-terminal domain-like"/>
    <property type="match status" value="2"/>
</dbReference>
<keyword evidence="2" id="KW-0813">Transport</keyword>
<feature type="transmembrane region" description="Helical" evidence="7">
    <location>
        <begin position="530"/>
        <end position="548"/>
    </location>
</feature>
<evidence type="ECO:0000256" key="4">
    <source>
        <dbReference type="ARBA" id="ARBA00022737"/>
    </source>
</evidence>
<evidence type="ECO:0000313" key="10">
    <source>
        <dbReference type="Proteomes" id="UP000199392"/>
    </source>
</evidence>
<dbReference type="InterPro" id="IPR031312">
    <property type="entry name" value="Na/sul_symport_CS"/>
</dbReference>
<dbReference type="STRING" id="311180.SAMN04488050_12141"/>
<feature type="transmembrane region" description="Helical" evidence="7">
    <location>
        <begin position="568"/>
        <end position="590"/>
    </location>
</feature>
<keyword evidence="4" id="KW-0677">Repeat</keyword>
<dbReference type="OrthoDB" id="9809303at2"/>
<feature type="domain" description="RCK C-terminal" evidence="8">
    <location>
        <begin position="213"/>
        <end position="297"/>
    </location>
</feature>
<evidence type="ECO:0000256" key="6">
    <source>
        <dbReference type="ARBA" id="ARBA00023136"/>
    </source>
</evidence>
<feature type="transmembrane region" description="Helical" evidence="7">
    <location>
        <begin position="502"/>
        <end position="523"/>
    </location>
</feature>
<keyword evidence="5 7" id="KW-1133">Transmembrane helix</keyword>
<dbReference type="InterPro" id="IPR051679">
    <property type="entry name" value="DASS-Related_Transporters"/>
</dbReference>
<evidence type="ECO:0000313" key="9">
    <source>
        <dbReference type="EMBL" id="SFT25284.1"/>
    </source>
</evidence>
<reference evidence="10" key="1">
    <citation type="submission" date="2016-10" db="EMBL/GenBank/DDBJ databases">
        <authorList>
            <person name="Varghese N."/>
            <person name="Submissions S."/>
        </authorList>
    </citation>
    <scope>NUCLEOTIDE SEQUENCE [LARGE SCALE GENOMIC DNA]</scope>
    <source>
        <strain evidence="10">DSM 26894</strain>
    </source>
</reference>
<name>A0A1I6WI86_9RHOB</name>
<gene>
    <name evidence="9" type="ORF">SAMN04488050_12141</name>
</gene>
<dbReference type="Pfam" id="PF03600">
    <property type="entry name" value="CitMHS"/>
    <property type="match status" value="1"/>
</dbReference>
<evidence type="ECO:0000256" key="7">
    <source>
        <dbReference type="SAM" id="Phobius"/>
    </source>
</evidence>
<keyword evidence="6 7" id="KW-0472">Membrane</keyword>
<proteinExistence type="predicted"/>
<dbReference type="PANTHER" id="PTHR43652">
    <property type="entry name" value="BASIC AMINO ACID ANTIPORTER YFCC-RELATED"/>
    <property type="match status" value="1"/>
</dbReference>
<dbReference type="PROSITE" id="PS01271">
    <property type="entry name" value="NA_SULFATE"/>
    <property type="match status" value="1"/>
</dbReference>
<dbReference type="InterPro" id="IPR036721">
    <property type="entry name" value="RCK_C_sf"/>
</dbReference>
<feature type="transmembrane region" description="Helical" evidence="7">
    <location>
        <begin position="471"/>
        <end position="496"/>
    </location>
</feature>
<dbReference type="Proteomes" id="UP000199392">
    <property type="component" value="Unassembled WGS sequence"/>
</dbReference>
<keyword evidence="3 7" id="KW-0812">Transmembrane</keyword>
<sequence>MLFDLGSYAPQGALLLVAAVFALFLTERFAAEVTALGGVAVALLLGLVSTDDVVKALSNSAPATIGAMFVLSAALVRTGVLEAVAEWLGRGMLRHPRRTILLFFALAAIASAFMNNTPVVMILIPVVFGLARQLGTSASRFLMPLSFVVIMGGTCTLIGTSTNILVDGVARDLDLAPFSLFEIAPLGIALALLGSLFLAVAAPRLLPERLALAEMQAPRSGRSWRVELFVPATSPLIGRKVSDISDFRRSATRLVDLIREDVSLRHNLQAEVLHPGDRVVLHTSDAEVAGYRGESSRSLAIPGLERANARRHQVVEALVKDRKGAVAELGWRRSHGVYPIALHRKGSARDLMEDRLQLNPGDTVLLDGPAEDIARLARDEDLILLAPLQARAFRRSKAPIALAVLAMVVLGAALELAPILPLAIIGAAIVLLTRCVEPDEGIGAIDGRLLLLIVSMLVLGTAMERSGAMTLIVSGLSGPLAQLSPILALALIYAVTSALTEVVTNNAVAVIMTPIAVGVAQALGLDPRAFVVVVMFGASASFATPIGYQTNTMVYNAGGYRFTDFLRLGLPMNIMAGVVTVLLAPVFWPLQP</sequence>
<keyword evidence="10" id="KW-1185">Reference proteome</keyword>
<evidence type="ECO:0000256" key="1">
    <source>
        <dbReference type="ARBA" id="ARBA00004141"/>
    </source>
</evidence>
<feature type="transmembrane region" description="Helical" evidence="7">
    <location>
        <begin position="31"/>
        <end position="49"/>
    </location>
</feature>
<feature type="transmembrane region" description="Helical" evidence="7">
    <location>
        <begin position="61"/>
        <end position="80"/>
    </location>
</feature>
<accession>A0A1I6WI86</accession>
<evidence type="ECO:0000256" key="5">
    <source>
        <dbReference type="ARBA" id="ARBA00022989"/>
    </source>
</evidence>
<comment type="subcellular location">
    <subcellularLocation>
        <location evidence="1">Membrane</location>
        <topology evidence="1">Multi-pass membrane protein</topology>
    </subcellularLocation>
</comment>
<dbReference type="InterPro" id="IPR006037">
    <property type="entry name" value="RCK_C"/>
</dbReference>
<dbReference type="GO" id="GO:0006813">
    <property type="term" value="P:potassium ion transport"/>
    <property type="evidence" value="ECO:0007669"/>
    <property type="project" value="InterPro"/>
</dbReference>
<dbReference type="InterPro" id="IPR004680">
    <property type="entry name" value="Cit_transptr-like_dom"/>
</dbReference>
<protein>
    <submittedName>
        <fullName evidence="9">Citrate transporter</fullName>
    </submittedName>
</protein>
<dbReference type="RefSeq" id="WP_092430951.1">
    <property type="nucleotide sequence ID" value="NZ_FNCL01000024.1"/>
</dbReference>
<dbReference type="GO" id="GO:0005886">
    <property type="term" value="C:plasma membrane"/>
    <property type="evidence" value="ECO:0007669"/>
    <property type="project" value="TreeGrafter"/>
</dbReference>
<dbReference type="PANTHER" id="PTHR43652:SF2">
    <property type="entry name" value="BASIC AMINO ACID ANTIPORTER YFCC-RELATED"/>
    <property type="match status" value="1"/>
</dbReference>
<feature type="transmembrane region" description="Helical" evidence="7">
    <location>
        <begin position="400"/>
        <end position="429"/>
    </location>
</feature>
<dbReference type="GO" id="GO:0008324">
    <property type="term" value="F:monoatomic cation transmembrane transporter activity"/>
    <property type="evidence" value="ECO:0007669"/>
    <property type="project" value="InterPro"/>
</dbReference>
<organism evidence="9 10">
    <name type="scientific">Alloyangia pacifica</name>
    <dbReference type="NCBI Taxonomy" id="311180"/>
    <lineage>
        <taxon>Bacteria</taxon>
        <taxon>Pseudomonadati</taxon>
        <taxon>Pseudomonadota</taxon>
        <taxon>Alphaproteobacteria</taxon>
        <taxon>Rhodobacterales</taxon>
        <taxon>Roseobacteraceae</taxon>
        <taxon>Alloyangia</taxon>
    </lineage>
</organism>
<feature type="transmembrane region" description="Helical" evidence="7">
    <location>
        <begin position="100"/>
        <end position="130"/>
    </location>
</feature>
<feature type="transmembrane region" description="Helical" evidence="7">
    <location>
        <begin position="441"/>
        <end position="459"/>
    </location>
</feature>
<dbReference type="Gene3D" id="3.30.70.1450">
    <property type="entry name" value="Regulator of K+ conductance, C-terminal domain"/>
    <property type="match status" value="1"/>
</dbReference>
<dbReference type="PROSITE" id="PS51202">
    <property type="entry name" value="RCK_C"/>
    <property type="match status" value="1"/>
</dbReference>
<dbReference type="AlphaFoldDB" id="A0A1I6WI86"/>
<evidence type="ECO:0000256" key="2">
    <source>
        <dbReference type="ARBA" id="ARBA00022448"/>
    </source>
</evidence>